<reference evidence="9 10" key="1">
    <citation type="submission" date="2020-03" db="EMBL/GenBank/DDBJ databases">
        <authorList>
            <person name="Sun Q."/>
        </authorList>
    </citation>
    <scope>NUCLEOTIDE SEQUENCE [LARGE SCALE GENOMIC DNA]</scope>
    <source>
        <strain evidence="9 10">JC162</strain>
    </source>
</reference>
<comment type="caution">
    <text evidence="9">The sequence shown here is derived from an EMBL/GenBank/DDBJ whole genome shotgun (WGS) entry which is preliminary data.</text>
</comment>
<feature type="transmembrane region" description="Helical" evidence="7">
    <location>
        <begin position="152"/>
        <end position="172"/>
    </location>
</feature>
<protein>
    <submittedName>
        <fullName evidence="9">Sodium:proton antiporter</fullName>
    </submittedName>
</protein>
<comment type="similarity">
    <text evidence="2">Belongs to the monovalent cation:proton antiporter 2 (CPA2) transporter (TC 2.A.37) family.</text>
</comment>
<dbReference type="Pfam" id="PF02254">
    <property type="entry name" value="TrkA_N"/>
    <property type="match status" value="1"/>
</dbReference>
<feature type="transmembrane region" description="Helical" evidence="7">
    <location>
        <begin position="301"/>
        <end position="323"/>
    </location>
</feature>
<dbReference type="SUPFAM" id="SSF51735">
    <property type="entry name" value="NAD(P)-binding Rossmann-fold domains"/>
    <property type="match status" value="1"/>
</dbReference>
<evidence type="ECO:0000256" key="6">
    <source>
        <dbReference type="ARBA" id="ARBA00023136"/>
    </source>
</evidence>
<feature type="transmembrane region" description="Helical" evidence="7">
    <location>
        <begin position="108"/>
        <end position="132"/>
    </location>
</feature>
<comment type="subcellular location">
    <subcellularLocation>
        <location evidence="1">Membrane</location>
        <topology evidence="1">Multi-pass membrane protein</topology>
    </subcellularLocation>
</comment>
<feature type="transmembrane region" description="Helical" evidence="7">
    <location>
        <begin position="329"/>
        <end position="353"/>
    </location>
</feature>
<evidence type="ECO:0000256" key="4">
    <source>
        <dbReference type="ARBA" id="ARBA00022692"/>
    </source>
</evidence>
<dbReference type="InterPro" id="IPR003148">
    <property type="entry name" value="RCK_N"/>
</dbReference>
<dbReference type="RefSeq" id="WP_170054995.1">
    <property type="nucleotide sequence ID" value="NZ_JABBKX010000005.1"/>
</dbReference>
<dbReference type="PANTHER" id="PTHR42751">
    <property type="entry name" value="SODIUM/HYDROGEN EXCHANGER FAMILY/TRKA DOMAIN PROTEIN"/>
    <property type="match status" value="1"/>
</dbReference>
<evidence type="ECO:0000256" key="2">
    <source>
        <dbReference type="ARBA" id="ARBA00005551"/>
    </source>
</evidence>
<keyword evidence="5 7" id="KW-1133">Transmembrane helix</keyword>
<dbReference type="Proteomes" id="UP000548582">
    <property type="component" value="Unassembled WGS sequence"/>
</dbReference>
<keyword evidence="10" id="KW-1185">Reference proteome</keyword>
<evidence type="ECO:0000256" key="7">
    <source>
        <dbReference type="SAM" id="Phobius"/>
    </source>
</evidence>
<feature type="transmembrane region" description="Helical" evidence="7">
    <location>
        <begin position="365"/>
        <end position="383"/>
    </location>
</feature>
<evidence type="ECO:0000313" key="9">
    <source>
        <dbReference type="EMBL" id="NMJ42774.1"/>
    </source>
</evidence>
<keyword evidence="3" id="KW-0813">Transport</keyword>
<dbReference type="GO" id="GO:0015297">
    <property type="term" value="F:antiporter activity"/>
    <property type="evidence" value="ECO:0007669"/>
    <property type="project" value="InterPro"/>
</dbReference>
<dbReference type="PANTHER" id="PTHR42751:SF1">
    <property type="entry name" value="CATION_PROTON ANTIPORTER YBAL-RELATED"/>
    <property type="match status" value="1"/>
</dbReference>
<sequence length="570" mass="57738">MTHAGPLVATLVVALALAFACGLAARLLRLPPLLGYIAAGIAVGPHTPGFVADPAVTGALAEIGVALLLFAVGLHFRPRDLAAVWRIAVPGALAQVAAGTLLGAGVGIVALGLGWVSALVFGLALAISSTAVSTRALEDKGRLGGEAGRIALGWLVMQDLIAVGALVLLPALAGGAATDGLGARLAAAAGELLAFLLAMALGGRVLLPRLLALVASTGSRELFTLAVIATALGIAFGASAVFGVSPALGAFFAGVLLGESPLGHQAAAETVPLQRVFVALFFVSVGMLVEPDAMFAMPFASALTLIAVMLGTGGAIFGLLILLRVPVPAAASAAGAMTQIGEFSFLLGALAIGAGIVPNEVRGPILVAATLTILATPLTQALADRLAVAIEGTRRMRAWLQRRGGARLSHLPPGGLAGHAILVGHGRVGRIVAAALRRHGLTHVVIETDHQAAEALRAAGVPVVWGDATRPEVLKAARPEVARLIVLGMPDAAGCRRVMDMARAANPAIIAAARAHDEEEAAFLEREQGVGLVVMGEREIALGMADYAMARLGVPPADAARTVDELRESR</sequence>
<gene>
    <name evidence="9" type="ORF">GWK16_16110</name>
</gene>
<dbReference type="InterPro" id="IPR036291">
    <property type="entry name" value="NAD(P)-bd_dom_sf"/>
</dbReference>
<evidence type="ECO:0000259" key="8">
    <source>
        <dbReference type="PROSITE" id="PS51201"/>
    </source>
</evidence>
<dbReference type="Gene3D" id="3.40.50.720">
    <property type="entry name" value="NAD(P)-binding Rossmann-like Domain"/>
    <property type="match status" value="1"/>
</dbReference>
<organism evidence="9 10">
    <name type="scientific">Neoroseomonas marina</name>
    <dbReference type="NCBI Taxonomy" id="1232220"/>
    <lineage>
        <taxon>Bacteria</taxon>
        <taxon>Pseudomonadati</taxon>
        <taxon>Pseudomonadota</taxon>
        <taxon>Alphaproteobacteria</taxon>
        <taxon>Acetobacterales</taxon>
        <taxon>Acetobacteraceae</taxon>
        <taxon>Neoroseomonas</taxon>
    </lineage>
</organism>
<dbReference type="GO" id="GO:0016020">
    <property type="term" value="C:membrane"/>
    <property type="evidence" value="ECO:0007669"/>
    <property type="project" value="UniProtKB-SubCell"/>
</dbReference>
<dbReference type="GO" id="GO:0006813">
    <property type="term" value="P:potassium ion transport"/>
    <property type="evidence" value="ECO:0007669"/>
    <property type="project" value="InterPro"/>
</dbReference>
<evidence type="ECO:0000256" key="5">
    <source>
        <dbReference type="ARBA" id="ARBA00022989"/>
    </source>
</evidence>
<feature type="transmembrane region" description="Helical" evidence="7">
    <location>
        <begin position="192"/>
        <end position="215"/>
    </location>
</feature>
<feature type="transmembrane region" description="Helical" evidence="7">
    <location>
        <begin position="83"/>
        <end position="102"/>
    </location>
</feature>
<evidence type="ECO:0000313" key="10">
    <source>
        <dbReference type="Proteomes" id="UP000548582"/>
    </source>
</evidence>
<dbReference type="EMBL" id="JABBKX010000005">
    <property type="protein sequence ID" value="NMJ42774.1"/>
    <property type="molecule type" value="Genomic_DNA"/>
</dbReference>
<name>A0A848EDV9_9PROT</name>
<dbReference type="Pfam" id="PF00999">
    <property type="entry name" value="Na_H_Exchanger"/>
    <property type="match status" value="1"/>
</dbReference>
<feature type="transmembrane region" description="Helical" evidence="7">
    <location>
        <begin position="222"/>
        <end position="252"/>
    </location>
</feature>
<dbReference type="Gene3D" id="1.20.1530.20">
    <property type="match status" value="1"/>
</dbReference>
<proteinExistence type="inferred from homology"/>
<accession>A0A848EDV9</accession>
<feature type="transmembrane region" description="Helical" evidence="7">
    <location>
        <begin position="55"/>
        <end position="76"/>
    </location>
</feature>
<dbReference type="InterPro" id="IPR038770">
    <property type="entry name" value="Na+/solute_symporter_sf"/>
</dbReference>
<keyword evidence="4 7" id="KW-0812">Transmembrane</keyword>
<feature type="domain" description="RCK N-terminal" evidence="8">
    <location>
        <begin position="417"/>
        <end position="534"/>
    </location>
</feature>
<evidence type="ECO:0000256" key="3">
    <source>
        <dbReference type="ARBA" id="ARBA00022448"/>
    </source>
</evidence>
<dbReference type="GO" id="GO:1902600">
    <property type="term" value="P:proton transmembrane transport"/>
    <property type="evidence" value="ECO:0007669"/>
    <property type="project" value="InterPro"/>
</dbReference>
<dbReference type="AlphaFoldDB" id="A0A848EDV9"/>
<evidence type="ECO:0000256" key="1">
    <source>
        <dbReference type="ARBA" id="ARBA00004141"/>
    </source>
</evidence>
<dbReference type="InterPro" id="IPR006153">
    <property type="entry name" value="Cation/H_exchanger_TM"/>
</dbReference>
<keyword evidence="6 7" id="KW-0472">Membrane</keyword>
<dbReference type="PROSITE" id="PS51201">
    <property type="entry name" value="RCK_N"/>
    <property type="match status" value="1"/>
</dbReference>